<dbReference type="RefSeq" id="WP_190446634.1">
    <property type="nucleotide sequence ID" value="NZ_JAMPLM010000024.1"/>
</dbReference>
<sequence>MGCTIQFESHRNKLAHIYRYEFDDNVLEYWDQSPTFHLDYSSKSGRPTYHLHTCDFFVIRRKSAGWEEHKTEKDLLNLAESSPYRWKREDEDTWRSPPGEEYAQKFGLYYVVRSSAEINSVLVRNFEWLEDYFFSNKPLKVDEEITLTIQNLVQANPGITLAEIRQQVKRTTADDLHILIATRKVFVDLDVYLLPQPEKVEVFLDEKTYTAYKLVRRIEPYPTFNRVWVIFAAERRRNVKLAIRLLGVGSKSASIPRLLAAGS</sequence>
<name>A0ABV0KNV7_9CYAN</name>
<reference evidence="1 2" key="1">
    <citation type="submission" date="2022-04" db="EMBL/GenBank/DDBJ databases">
        <title>Positive selection, recombination, and allopatry shape intraspecific diversity of widespread and dominant cyanobacteria.</title>
        <authorList>
            <person name="Wei J."/>
            <person name="Shu W."/>
            <person name="Hu C."/>
        </authorList>
    </citation>
    <scope>NUCLEOTIDE SEQUENCE [LARGE SCALE GENOMIC DNA]</scope>
    <source>
        <strain evidence="1 2">AS-A4</strain>
    </source>
</reference>
<evidence type="ECO:0000313" key="2">
    <source>
        <dbReference type="Proteomes" id="UP001476950"/>
    </source>
</evidence>
<dbReference type="Proteomes" id="UP001476950">
    <property type="component" value="Unassembled WGS sequence"/>
</dbReference>
<keyword evidence="2" id="KW-1185">Reference proteome</keyword>
<accession>A0ABV0KNV7</accession>
<keyword evidence="1" id="KW-0255">Endonuclease</keyword>
<dbReference type="GO" id="GO:0004519">
    <property type="term" value="F:endonuclease activity"/>
    <property type="evidence" value="ECO:0007669"/>
    <property type="project" value="UniProtKB-KW"/>
</dbReference>
<gene>
    <name evidence="1" type="ORF">NDI38_21095</name>
</gene>
<evidence type="ECO:0000313" key="1">
    <source>
        <dbReference type="EMBL" id="MEP1060934.1"/>
    </source>
</evidence>
<protein>
    <submittedName>
        <fullName evidence="1">Heteromeric transposase endonuclease subunit TnsA</fullName>
    </submittedName>
</protein>
<keyword evidence="1" id="KW-0540">Nuclease</keyword>
<proteinExistence type="predicted"/>
<keyword evidence="1" id="KW-0378">Hydrolase</keyword>
<dbReference type="EMBL" id="JAMPLM010000024">
    <property type="protein sequence ID" value="MEP1060934.1"/>
    <property type="molecule type" value="Genomic_DNA"/>
</dbReference>
<comment type="caution">
    <text evidence="1">The sequence shown here is derived from an EMBL/GenBank/DDBJ whole genome shotgun (WGS) entry which is preliminary data.</text>
</comment>
<organism evidence="1 2">
    <name type="scientific">Stenomitos frigidus AS-A4</name>
    <dbReference type="NCBI Taxonomy" id="2933935"/>
    <lineage>
        <taxon>Bacteria</taxon>
        <taxon>Bacillati</taxon>
        <taxon>Cyanobacteriota</taxon>
        <taxon>Cyanophyceae</taxon>
        <taxon>Leptolyngbyales</taxon>
        <taxon>Leptolyngbyaceae</taxon>
        <taxon>Stenomitos</taxon>
    </lineage>
</organism>